<evidence type="ECO:0000256" key="2">
    <source>
        <dbReference type="ARBA" id="ARBA00022448"/>
    </source>
</evidence>
<comment type="caution">
    <text evidence="8">The sequence shown here is derived from an EMBL/GenBank/DDBJ whole genome shotgun (WGS) entry which is preliminary data.</text>
</comment>
<dbReference type="EMBL" id="JBHSOW010000024">
    <property type="protein sequence ID" value="MFC5648807.1"/>
    <property type="molecule type" value="Genomic_DNA"/>
</dbReference>
<sequence>MKNKLINSPVMYAFGMLAMMIPSTAFSSFYSYFYVEKLGLGIGLATLARTIFLIWDAVNQPLAGYLSDRTSTRFGRRSPWLLGMMPLFILTFIMVYSVPVGLTGYGLFAWFLTALVLYEAAATVLWVNYGALFPELFKGDRIRAKASAIQQGFQIVALLIGTALTPILFTAVGFGRMSVLFALAFAVFMLLCIRFVQEDEEAGKSVPVGFKESFRSTLKNHAFWMFNISNSFAQTVNGLIAATIPFYAKYVLKIPESQVSLLLASIFVSVIPLVGVWYWMLGKMNPVKGWRLSLLAYGLSVIPLWFGSSLLSGILAGILVGFGLAGFLITPPLVSSIIIDRDFAATGCRREGVYTAVSGFITRSSGLISALSFLVVGMIFGYESGDKPGPNPEATFRYLISAVPLALLATAFVLSLFVRIESEKRGDN</sequence>
<evidence type="ECO:0000313" key="8">
    <source>
        <dbReference type="EMBL" id="MFC5648807.1"/>
    </source>
</evidence>
<dbReference type="Pfam" id="PF13347">
    <property type="entry name" value="MFS_2"/>
    <property type="match status" value="1"/>
</dbReference>
<feature type="transmembrane region" description="Helical" evidence="6">
    <location>
        <begin position="360"/>
        <end position="382"/>
    </location>
</feature>
<evidence type="ECO:0000313" key="9">
    <source>
        <dbReference type="Proteomes" id="UP001596047"/>
    </source>
</evidence>
<evidence type="ECO:0000256" key="6">
    <source>
        <dbReference type="SAM" id="Phobius"/>
    </source>
</evidence>
<dbReference type="InterPro" id="IPR036259">
    <property type="entry name" value="MFS_trans_sf"/>
</dbReference>
<feature type="transmembrane region" description="Helical" evidence="6">
    <location>
        <begin position="79"/>
        <end position="102"/>
    </location>
</feature>
<feature type="transmembrane region" description="Helical" evidence="6">
    <location>
        <begin position="394"/>
        <end position="418"/>
    </location>
</feature>
<keyword evidence="2" id="KW-0813">Transport</keyword>
<accession>A0ABW0VSD7</accession>
<feature type="transmembrane region" description="Helical" evidence="6">
    <location>
        <begin position="314"/>
        <end position="339"/>
    </location>
</feature>
<dbReference type="PANTHER" id="PTHR11328">
    <property type="entry name" value="MAJOR FACILITATOR SUPERFAMILY DOMAIN-CONTAINING PROTEIN"/>
    <property type="match status" value="1"/>
</dbReference>
<feature type="transmembrane region" description="Helical" evidence="6">
    <location>
        <begin position="12"/>
        <end position="32"/>
    </location>
</feature>
<evidence type="ECO:0000256" key="1">
    <source>
        <dbReference type="ARBA" id="ARBA00004651"/>
    </source>
</evidence>
<comment type="subcellular location">
    <subcellularLocation>
        <location evidence="1">Cell membrane</location>
        <topology evidence="1">Multi-pass membrane protein</topology>
    </subcellularLocation>
</comment>
<name>A0ABW0VSD7_9BACL</name>
<dbReference type="RefSeq" id="WP_379187296.1">
    <property type="nucleotide sequence ID" value="NZ_JBHSOW010000024.1"/>
</dbReference>
<dbReference type="Proteomes" id="UP001596047">
    <property type="component" value="Unassembled WGS sequence"/>
</dbReference>
<dbReference type="PANTHER" id="PTHR11328:SF24">
    <property type="entry name" value="MAJOR FACILITATOR SUPERFAMILY (MFS) PROFILE DOMAIN-CONTAINING PROTEIN"/>
    <property type="match status" value="1"/>
</dbReference>
<feature type="transmembrane region" description="Helical" evidence="6">
    <location>
        <begin position="153"/>
        <end position="172"/>
    </location>
</feature>
<organism evidence="8 9">
    <name type="scientific">Paenibacillus solisilvae</name>
    <dbReference type="NCBI Taxonomy" id="2486751"/>
    <lineage>
        <taxon>Bacteria</taxon>
        <taxon>Bacillati</taxon>
        <taxon>Bacillota</taxon>
        <taxon>Bacilli</taxon>
        <taxon>Bacillales</taxon>
        <taxon>Paenibacillaceae</taxon>
        <taxon>Paenibacillus</taxon>
    </lineage>
</organism>
<dbReference type="InterPro" id="IPR020846">
    <property type="entry name" value="MFS_dom"/>
</dbReference>
<dbReference type="PROSITE" id="PS50850">
    <property type="entry name" value="MFS"/>
    <property type="match status" value="1"/>
</dbReference>
<dbReference type="InterPro" id="IPR039672">
    <property type="entry name" value="MFS_2"/>
</dbReference>
<dbReference type="SUPFAM" id="SSF103473">
    <property type="entry name" value="MFS general substrate transporter"/>
    <property type="match status" value="1"/>
</dbReference>
<evidence type="ECO:0000256" key="4">
    <source>
        <dbReference type="ARBA" id="ARBA00022989"/>
    </source>
</evidence>
<feature type="transmembrane region" description="Helical" evidence="6">
    <location>
        <begin position="292"/>
        <end position="308"/>
    </location>
</feature>
<keyword evidence="5 6" id="KW-0472">Membrane</keyword>
<feature type="domain" description="Major facilitator superfamily (MFS) profile" evidence="7">
    <location>
        <begin position="1"/>
        <end position="200"/>
    </location>
</feature>
<gene>
    <name evidence="8" type="ORF">ACFPYJ_06630</name>
</gene>
<keyword evidence="4 6" id="KW-1133">Transmembrane helix</keyword>
<feature type="transmembrane region" description="Helical" evidence="6">
    <location>
        <begin position="38"/>
        <end position="58"/>
    </location>
</feature>
<feature type="transmembrane region" description="Helical" evidence="6">
    <location>
        <begin position="223"/>
        <end position="247"/>
    </location>
</feature>
<dbReference type="Gene3D" id="1.20.1250.20">
    <property type="entry name" value="MFS general substrate transporter like domains"/>
    <property type="match status" value="2"/>
</dbReference>
<proteinExistence type="predicted"/>
<keyword evidence="9" id="KW-1185">Reference proteome</keyword>
<feature type="transmembrane region" description="Helical" evidence="6">
    <location>
        <begin position="178"/>
        <end position="196"/>
    </location>
</feature>
<feature type="transmembrane region" description="Helical" evidence="6">
    <location>
        <begin position="108"/>
        <end position="132"/>
    </location>
</feature>
<feature type="transmembrane region" description="Helical" evidence="6">
    <location>
        <begin position="259"/>
        <end position="280"/>
    </location>
</feature>
<keyword evidence="3 6" id="KW-0812">Transmembrane</keyword>
<evidence type="ECO:0000256" key="5">
    <source>
        <dbReference type="ARBA" id="ARBA00023136"/>
    </source>
</evidence>
<evidence type="ECO:0000256" key="3">
    <source>
        <dbReference type="ARBA" id="ARBA00022692"/>
    </source>
</evidence>
<protein>
    <submittedName>
        <fullName evidence="8">MFS transporter</fullName>
    </submittedName>
</protein>
<reference evidence="9" key="1">
    <citation type="journal article" date="2019" name="Int. J. Syst. Evol. Microbiol.">
        <title>The Global Catalogue of Microorganisms (GCM) 10K type strain sequencing project: providing services to taxonomists for standard genome sequencing and annotation.</title>
        <authorList>
            <consortium name="The Broad Institute Genomics Platform"/>
            <consortium name="The Broad Institute Genome Sequencing Center for Infectious Disease"/>
            <person name="Wu L."/>
            <person name="Ma J."/>
        </authorList>
    </citation>
    <scope>NUCLEOTIDE SEQUENCE [LARGE SCALE GENOMIC DNA]</scope>
    <source>
        <strain evidence="9">CGMCC 1.3240</strain>
    </source>
</reference>
<evidence type="ECO:0000259" key="7">
    <source>
        <dbReference type="PROSITE" id="PS50850"/>
    </source>
</evidence>